<dbReference type="Proteomes" id="UP001597353">
    <property type="component" value="Unassembled WGS sequence"/>
</dbReference>
<accession>A0ABW4S6V9</accession>
<keyword evidence="11" id="KW-1185">Reference proteome</keyword>
<evidence type="ECO:0000256" key="9">
    <source>
        <dbReference type="RuleBase" id="RU362045"/>
    </source>
</evidence>
<comment type="function">
    <text evidence="9">Probably involved in the osmoprotection via the biosynthesis of trehalose. Catalyzes the transfer of glucose from UDP-alpha-D-glucose (UDP-Glc) to D-glucose 6-phosphate (Glc-6-P) to form trehalose-6-phosphate. Acts with retention of the anomeric configuration of the UDP-sugar donor.</text>
</comment>
<dbReference type="InterPro" id="IPR012766">
    <property type="entry name" value="Trehalose_OtsA"/>
</dbReference>
<evidence type="ECO:0000256" key="2">
    <source>
        <dbReference type="ARBA" id="ARBA00008799"/>
    </source>
</evidence>
<dbReference type="PANTHER" id="PTHR10788:SF106">
    <property type="entry name" value="BCDNA.GH08860"/>
    <property type="match status" value="1"/>
</dbReference>
<evidence type="ECO:0000256" key="4">
    <source>
        <dbReference type="ARBA" id="ARBA00012538"/>
    </source>
</evidence>
<protein>
    <recommendedName>
        <fullName evidence="5 9">Trehalose-6-phosphate synthase</fullName>
        <ecNumber evidence="4 9">2.4.1.15</ecNumber>
    </recommendedName>
    <alternativeName>
        <fullName evidence="9">Osmoregulatory trehalose synthesis protein A</fullName>
    </alternativeName>
    <alternativeName>
        <fullName evidence="9">UDP-glucose-glucosephosphate glucosyltransferase</fullName>
    </alternativeName>
</protein>
<evidence type="ECO:0000256" key="3">
    <source>
        <dbReference type="ARBA" id="ARBA00011881"/>
    </source>
</evidence>
<dbReference type="Gene3D" id="3.40.50.2000">
    <property type="entry name" value="Glycogen Phosphorylase B"/>
    <property type="match status" value="2"/>
</dbReference>
<comment type="subunit">
    <text evidence="3 9">Homotetramer.</text>
</comment>
<dbReference type="SUPFAM" id="SSF53756">
    <property type="entry name" value="UDP-Glycosyltransferase/glycogen phosphorylase"/>
    <property type="match status" value="1"/>
</dbReference>
<dbReference type="EMBL" id="JBHUGH010000009">
    <property type="protein sequence ID" value="MFD1912732.1"/>
    <property type="molecule type" value="Genomic_DNA"/>
</dbReference>
<dbReference type="PANTHER" id="PTHR10788">
    <property type="entry name" value="TREHALOSE-6-PHOSPHATE SYNTHASE"/>
    <property type="match status" value="1"/>
</dbReference>
<dbReference type="RefSeq" id="WP_390261479.1">
    <property type="nucleotide sequence ID" value="NZ_JBHUGH010000009.1"/>
</dbReference>
<dbReference type="InterPro" id="IPR001830">
    <property type="entry name" value="Glyco_trans_20"/>
</dbReference>
<gene>
    <name evidence="10" type="primary">otsA</name>
    <name evidence="10" type="ORF">ACFSGJ_10975</name>
</gene>
<comment type="catalytic activity">
    <reaction evidence="8 9">
        <text>D-glucose 6-phosphate + UDP-alpha-D-glucose = alpha,alpha-trehalose 6-phosphate + UDP + H(+)</text>
        <dbReference type="Rhea" id="RHEA:18889"/>
        <dbReference type="ChEBI" id="CHEBI:15378"/>
        <dbReference type="ChEBI" id="CHEBI:58223"/>
        <dbReference type="ChEBI" id="CHEBI:58429"/>
        <dbReference type="ChEBI" id="CHEBI:58885"/>
        <dbReference type="ChEBI" id="CHEBI:61548"/>
        <dbReference type="EC" id="2.4.1.15"/>
    </reaction>
</comment>
<keyword evidence="7 9" id="KW-0808">Transferase</keyword>
<comment type="similarity">
    <text evidence="2 9">Belongs to the glycosyltransferase 20 family.</text>
</comment>
<dbReference type="EC" id="2.4.1.15" evidence="4 9"/>
<evidence type="ECO:0000256" key="1">
    <source>
        <dbReference type="ARBA" id="ARBA00005199"/>
    </source>
</evidence>
<comment type="pathway">
    <text evidence="1 9">Glycan biosynthesis; trehalose biosynthesis.</text>
</comment>
<evidence type="ECO:0000256" key="8">
    <source>
        <dbReference type="ARBA" id="ARBA00048039"/>
    </source>
</evidence>
<dbReference type="NCBIfam" id="TIGR02400">
    <property type="entry name" value="trehalose_OtsA"/>
    <property type="match status" value="1"/>
</dbReference>
<evidence type="ECO:0000313" key="11">
    <source>
        <dbReference type="Proteomes" id="UP001597353"/>
    </source>
</evidence>
<name>A0ABW4S6V9_9RHOB</name>
<dbReference type="Pfam" id="PF00982">
    <property type="entry name" value="Glyco_transf_20"/>
    <property type="match status" value="1"/>
</dbReference>
<keyword evidence="6 9" id="KW-0328">Glycosyltransferase</keyword>
<comment type="caution">
    <text evidence="10">The sequence shown here is derived from an EMBL/GenBank/DDBJ whole genome shotgun (WGS) entry which is preliminary data.</text>
</comment>
<evidence type="ECO:0000256" key="6">
    <source>
        <dbReference type="ARBA" id="ARBA00022676"/>
    </source>
</evidence>
<evidence type="ECO:0000256" key="5">
    <source>
        <dbReference type="ARBA" id="ARBA00018539"/>
    </source>
</evidence>
<dbReference type="CDD" id="cd03788">
    <property type="entry name" value="GT20_TPS"/>
    <property type="match status" value="1"/>
</dbReference>
<sequence length="472" mass="52562">MSRLIVVSNRVPLPDRNGQPPAGGLAVAVHSALKANGGIWMGWTGETVEEEPGPPTVREDGAISYVLTDLTQRDVDEYYNGFANRVLWPIFHMRLDLAEYARREMAGYFRVNRLFADRLVPMLQPDDVIWVHDYHLIPLADELRKRGVRNRIGYFLHIPWPPADILFAMPIYDTILRALSAYDLIGFQTDYDLENFIGCLQRDGAGDTLRAADGRQVTIGNNTGAGARIAAYGREFAAAAFPIGIDTAGFERLSAKVATREPVQAMRQSLGGRALIIGVDRLDYSKGIQQRIDAYERFLENNPADRGRVTMLQVAPKSRSEVPEYKAMQDAVATQCGQVNGRHGTIDWVPIRYVNRSLTRGLLAGLYREARVGLVTPLRDGMNLVAKEFVAAQDPADPGVLVLSRFAGAARELAGGAVFCNPYDTEQTASAIGQALSMPLEERQRRWERMIARLRDYDVAHWCRDYLGALRA</sequence>
<evidence type="ECO:0000313" key="10">
    <source>
        <dbReference type="EMBL" id="MFD1912732.1"/>
    </source>
</evidence>
<dbReference type="GO" id="GO:0003825">
    <property type="term" value="F:alpha,alpha-trehalose-phosphate synthase (UDP-forming) activity"/>
    <property type="evidence" value="ECO:0007669"/>
    <property type="project" value="UniProtKB-EC"/>
</dbReference>
<reference evidence="11" key="1">
    <citation type="journal article" date="2019" name="Int. J. Syst. Evol. Microbiol.">
        <title>The Global Catalogue of Microorganisms (GCM) 10K type strain sequencing project: providing services to taxonomists for standard genome sequencing and annotation.</title>
        <authorList>
            <consortium name="The Broad Institute Genomics Platform"/>
            <consortium name="The Broad Institute Genome Sequencing Center for Infectious Disease"/>
            <person name="Wu L."/>
            <person name="Ma J."/>
        </authorList>
    </citation>
    <scope>NUCLEOTIDE SEQUENCE [LARGE SCALE GENOMIC DNA]</scope>
    <source>
        <strain evidence="11">CGMCC 4.7242</strain>
    </source>
</reference>
<evidence type="ECO:0000256" key="7">
    <source>
        <dbReference type="ARBA" id="ARBA00022679"/>
    </source>
</evidence>
<proteinExistence type="inferred from homology"/>
<organism evidence="10 11">
    <name type="scientific">Halodurantibacterium flavum</name>
    <dbReference type="NCBI Taxonomy" id="1382802"/>
    <lineage>
        <taxon>Bacteria</taxon>
        <taxon>Pseudomonadati</taxon>
        <taxon>Pseudomonadota</taxon>
        <taxon>Alphaproteobacteria</taxon>
        <taxon>Rhodobacterales</taxon>
        <taxon>Paracoccaceae</taxon>
        <taxon>Halodurantibacterium</taxon>
    </lineage>
</organism>